<dbReference type="SMART" id="SM00829">
    <property type="entry name" value="PKS_ER"/>
    <property type="match status" value="1"/>
</dbReference>
<dbReference type="GO" id="GO:0016491">
    <property type="term" value="F:oxidoreductase activity"/>
    <property type="evidence" value="ECO:0007669"/>
    <property type="project" value="InterPro"/>
</dbReference>
<accession>A0AAV5QM42</accession>
<dbReference type="AlphaFoldDB" id="A0AAV5QM42"/>
<dbReference type="SUPFAM" id="SSF50129">
    <property type="entry name" value="GroES-like"/>
    <property type="match status" value="1"/>
</dbReference>
<dbReference type="Pfam" id="PF08240">
    <property type="entry name" value="ADH_N"/>
    <property type="match status" value="1"/>
</dbReference>
<dbReference type="Pfam" id="PF00107">
    <property type="entry name" value="ADH_zinc_N"/>
    <property type="match status" value="1"/>
</dbReference>
<keyword evidence="3" id="KW-1185">Reference proteome</keyword>
<dbReference type="GeneID" id="90073666"/>
<dbReference type="InterPro" id="IPR020843">
    <property type="entry name" value="ER"/>
</dbReference>
<gene>
    <name evidence="2" type="ORF">DASC09_030120</name>
</gene>
<dbReference type="Proteomes" id="UP001360560">
    <property type="component" value="Unassembled WGS sequence"/>
</dbReference>
<dbReference type="InterPro" id="IPR011032">
    <property type="entry name" value="GroES-like_sf"/>
</dbReference>
<evidence type="ECO:0000313" key="2">
    <source>
        <dbReference type="EMBL" id="GMM35687.1"/>
    </source>
</evidence>
<proteinExistence type="predicted"/>
<dbReference type="PANTHER" id="PTHR45033">
    <property type="match status" value="1"/>
</dbReference>
<dbReference type="InterPro" id="IPR036291">
    <property type="entry name" value="NAD(P)-bd_dom_sf"/>
</dbReference>
<dbReference type="EMBL" id="BTFZ01000010">
    <property type="protein sequence ID" value="GMM35687.1"/>
    <property type="molecule type" value="Genomic_DNA"/>
</dbReference>
<reference evidence="2 3" key="1">
    <citation type="journal article" date="2023" name="Elife">
        <title>Identification of key yeast species and microbe-microbe interactions impacting larval growth of Drosophila in the wild.</title>
        <authorList>
            <person name="Mure A."/>
            <person name="Sugiura Y."/>
            <person name="Maeda R."/>
            <person name="Honda K."/>
            <person name="Sakurai N."/>
            <person name="Takahashi Y."/>
            <person name="Watada M."/>
            <person name="Katoh T."/>
            <person name="Gotoh A."/>
            <person name="Gotoh Y."/>
            <person name="Taniguchi I."/>
            <person name="Nakamura K."/>
            <person name="Hayashi T."/>
            <person name="Katayama T."/>
            <person name="Uemura T."/>
            <person name="Hattori Y."/>
        </authorList>
    </citation>
    <scope>NUCLEOTIDE SEQUENCE [LARGE SCALE GENOMIC DNA]</scope>
    <source>
        <strain evidence="2 3">SC-9</strain>
    </source>
</reference>
<dbReference type="SUPFAM" id="SSF51735">
    <property type="entry name" value="NAD(P)-binding Rossmann-fold domains"/>
    <property type="match status" value="1"/>
</dbReference>
<dbReference type="Gene3D" id="3.40.50.720">
    <property type="entry name" value="NAD(P)-binding Rossmann-like Domain"/>
    <property type="match status" value="1"/>
</dbReference>
<sequence>MDYKSHLHPKQLIKMSVTNTVFRSTKGKDFTDIKSFKEAIPKVGNHEVLIEVKAVSLNYRDYGVSNRTYPFPTKDNVVPCSDAAGKVVEVGSGVQDFAVGDSVISVFDPTNQYGVQRTWNYGWGAPQDGFLQNFKVVQAEGLIKLPSDTHLSYSEAASLVCTGTTAWNSLYGGKRFTAGETVLMLGTGGVSITTLILAKAAGAKTIITSSSDEKLKLVQEKYGADFTINYKTHPNWEKEVLRITEGQGADYVIENGGSGTIEKSILSTKRGGDIALIGFLSAPKSLPDVCSLVLGGSVSLRGIAVGSKQLSEELVNFVHVKKLHMPVEKEFGFTEEEVHAAFKQLESQSHIGKIVIKVA</sequence>
<dbReference type="PANTHER" id="PTHR45033:SF2">
    <property type="entry name" value="ZINC-TYPE ALCOHOL DEHYDROGENASE-LIKE PROTEIN C1773.06C"/>
    <property type="match status" value="1"/>
</dbReference>
<evidence type="ECO:0000259" key="1">
    <source>
        <dbReference type="SMART" id="SM00829"/>
    </source>
</evidence>
<comment type="caution">
    <text evidence="2">The sequence shown here is derived from an EMBL/GenBank/DDBJ whole genome shotgun (WGS) entry which is preliminary data.</text>
</comment>
<dbReference type="RefSeq" id="XP_064852687.1">
    <property type="nucleotide sequence ID" value="XM_064996615.1"/>
</dbReference>
<organism evidence="2 3">
    <name type="scientific">Saccharomycopsis crataegensis</name>
    <dbReference type="NCBI Taxonomy" id="43959"/>
    <lineage>
        <taxon>Eukaryota</taxon>
        <taxon>Fungi</taxon>
        <taxon>Dikarya</taxon>
        <taxon>Ascomycota</taxon>
        <taxon>Saccharomycotina</taxon>
        <taxon>Saccharomycetes</taxon>
        <taxon>Saccharomycopsidaceae</taxon>
        <taxon>Saccharomycopsis</taxon>
    </lineage>
</organism>
<dbReference type="CDD" id="cd08276">
    <property type="entry name" value="MDR7"/>
    <property type="match status" value="1"/>
</dbReference>
<feature type="domain" description="Enoyl reductase (ER)" evidence="1">
    <location>
        <begin position="28"/>
        <end position="356"/>
    </location>
</feature>
<dbReference type="InterPro" id="IPR013154">
    <property type="entry name" value="ADH-like_N"/>
</dbReference>
<protein>
    <recommendedName>
        <fullName evidence="1">Enoyl reductase (ER) domain-containing protein</fullName>
    </recommendedName>
</protein>
<dbReference type="InterPro" id="IPR013149">
    <property type="entry name" value="ADH-like_C"/>
</dbReference>
<name>A0AAV5QM42_9ASCO</name>
<evidence type="ECO:0000313" key="3">
    <source>
        <dbReference type="Proteomes" id="UP001360560"/>
    </source>
</evidence>
<dbReference type="Gene3D" id="3.90.180.10">
    <property type="entry name" value="Medium-chain alcohol dehydrogenases, catalytic domain"/>
    <property type="match status" value="1"/>
</dbReference>
<dbReference type="InterPro" id="IPR052711">
    <property type="entry name" value="Zinc_ADH-like"/>
</dbReference>